<dbReference type="GO" id="GO:0001786">
    <property type="term" value="F:phosphatidylserine binding"/>
    <property type="evidence" value="ECO:0007669"/>
    <property type="project" value="TreeGrafter"/>
</dbReference>
<keyword evidence="1" id="KW-0677">Repeat</keyword>
<dbReference type="PRINTS" id="PR00399">
    <property type="entry name" value="SYNAPTOTAGMN"/>
</dbReference>
<dbReference type="GO" id="GO:0030424">
    <property type="term" value="C:axon"/>
    <property type="evidence" value="ECO:0007669"/>
    <property type="project" value="TreeGrafter"/>
</dbReference>
<reference evidence="3" key="1">
    <citation type="submission" date="2022-08" db="UniProtKB">
        <authorList>
            <consortium name="EnsemblMetazoa"/>
        </authorList>
    </citation>
    <scope>IDENTIFICATION</scope>
    <source>
        <strain evidence="3">05x7-T-G4-1.051#20</strain>
    </source>
</reference>
<protein>
    <recommendedName>
        <fullName evidence="2">C2 domain-containing protein</fullName>
    </recommendedName>
</protein>
<organism evidence="3 4">
    <name type="scientific">Magallana gigas</name>
    <name type="common">Pacific oyster</name>
    <name type="synonym">Crassostrea gigas</name>
    <dbReference type="NCBI Taxonomy" id="29159"/>
    <lineage>
        <taxon>Eukaryota</taxon>
        <taxon>Metazoa</taxon>
        <taxon>Spiralia</taxon>
        <taxon>Lophotrochozoa</taxon>
        <taxon>Mollusca</taxon>
        <taxon>Bivalvia</taxon>
        <taxon>Autobranchia</taxon>
        <taxon>Pteriomorphia</taxon>
        <taxon>Ostreida</taxon>
        <taxon>Ostreoidea</taxon>
        <taxon>Ostreidae</taxon>
        <taxon>Magallana</taxon>
    </lineage>
</organism>
<dbReference type="Gene3D" id="2.60.40.10">
    <property type="entry name" value="Immunoglobulins"/>
    <property type="match status" value="1"/>
</dbReference>
<dbReference type="Pfam" id="PF18738">
    <property type="entry name" value="HEPN_DZIP3"/>
    <property type="match status" value="1"/>
</dbReference>
<dbReference type="PANTHER" id="PTHR10024:SF344">
    <property type="entry name" value="SYNAPTOTAGMIN-7"/>
    <property type="match status" value="1"/>
</dbReference>
<dbReference type="InterPro" id="IPR001565">
    <property type="entry name" value="Synaptotagmin"/>
</dbReference>
<dbReference type="InterPro" id="IPR035892">
    <property type="entry name" value="C2_domain_sf"/>
</dbReference>
<dbReference type="GO" id="GO:0006906">
    <property type="term" value="P:vesicle fusion"/>
    <property type="evidence" value="ECO:0007669"/>
    <property type="project" value="TreeGrafter"/>
</dbReference>
<dbReference type="SMART" id="SM00239">
    <property type="entry name" value="C2"/>
    <property type="match status" value="2"/>
</dbReference>
<evidence type="ECO:0000313" key="4">
    <source>
        <dbReference type="Proteomes" id="UP000005408"/>
    </source>
</evidence>
<dbReference type="GO" id="GO:0005509">
    <property type="term" value="F:calcium ion binding"/>
    <property type="evidence" value="ECO:0007669"/>
    <property type="project" value="TreeGrafter"/>
</dbReference>
<dbReference type="InterPro" id="IPR013783">
    <property type="entry name" value="Ig-like_fold"/>
</dbReference>
<dbReference type="Pfam" id="PF00168">
    <property type="entry name" value="C2"/>
    <property type="match status" value="2"/>
</dbReference>
<evidence type="ECO:0000259" key="2">
    <source>
        <dbReference type="PROSITE" id="PS50004"/>
    </source>
</evidence>
<feature type="domain" description="C2" evidence="2">
    <location>
        <begin position="632"/>
        <end position="765"/>
    </location>
</feature>
<dbReference type="GO" id="GO:0070382">
    <property type="term" value="C:exocytic vesicle"/>
    <property type="evidence" value="ECO:0007669"/>
    <property type="project" value="TreeGrafter"/>
</dbReference>
<dbReference type="PRINTS" id="PR00360">
    <property type="entry name" value="C2DOMAIN"/>
</dbReference>
<dbReference type="PANTHER" id="PTHR10024">
    <property type="entry name" value="SYNAPTOTAGMIN"/>
    <property type="match status" value="1"/>
</dbReference>
<dbReference type="Gene3D" id="2.60.40.150">
    <property type="entry name" value="C2 domain"/>
    <property type="match status" value="2"/>
</dbReference>
<evidence type="ECO:0000256" key="1">
    <source>
        <dbReference type="ARBA" id="ARBA00022737"/>
    </source>
</evidence>
<dbReference type="PROSITE" id="PS50004">
    <property type="entry name" value="C2"/>
    <property type="match status" value="2"/>
</dbReference>
<name>A0A8W8JHR2_MAGGI</name>
<feature type="domain" description="C2" evidence="2">
    <location>
        <begin position="492"/>
        <end position="621"/>
    </location>
</feature>
<dbReference type="SUPFAM" id="SSF49562">
    <property type="entry name" value="C2 domain (Calcium/lipid-binding domain, CaLB)"/>
    <property type="match status" value="2"/>
</dbReference>
<sequence length="769" mass="88760">MASSCSSTEKRNFQCITVASVDLIKLPLRDILDSHIKPVDLYHKIQSCSTLKLRPDQLKICLIPPPGVPDYNTFDVTLLYTLIRNLCSLPRPAQGWGNEPKTTDTQISDDIERLRLFRNNYYAHAESAVISNAKFEDVWKNLKLIFKRIQPKLACSIDYEEQLIHIERTKFTDDYLTTFRVLLEALVTFEKQTDNRDEPTVSIRGENEIMWEDTAHFEADVKKADSSCWSITWHRRRGDDIKCIDTSVEKYSSSTKRKLVINDVCKEDEGEYQAFLSFESKGPDYKSRNTIRLHVIGESENIARTASTTRSQHHMHFSVQVSTKESRNHSQPSSRSPVEPKCTIIFTIPGHPLVQSSYSDDTVANFGNLNVVDSPGNDDDDNQYCEETEYDDCTVGPVSDNIILGEPIPYTGDPSSFRNWFPVVCMDERLREFPGCHPDVDEKKIKHIVSKQKDNEGDYVIWYSGNRRMLLITVIHRSSPKGRYHYKVKCRRQSDSEVSFRFSSQHEAKSVMDLLEYVRAEVIQATGLVAKDFTGTSDPYVKILLLPDKRHKLVTKVKKKNLNPRWNESFLFEGWPHNKLLEKTIYLQVIDYDRFSRDDPIGETYIPLNEVDLSQSPIMWRYLQPCKDSRGKLGEILMSLSYQPAVGRLNIIVMKCKDLKAKDITGASDPYVKMLLKFGATRMEKKKTSIKMRTLNPVYNESFFFEIPWDKIREAAIEVIVMDFDKVGRNEMIGKIILSSKSGPLETRHWNDMITKPRQQVAQWHLLKD</sequence>
<proteinExistence type="predicted"/>
<dbReference type="GO" id="GO:0030276">
    <property type="term" value="F:clathrin binding"/>
    <property type="evidence" value="ECO:0007669"/>
    <property type="project" value="TreeGrafter"/>
</dbReference>
<dbReference type="EnsemblMetazoa" id="G19458.21">
    <property type="protein sequence ID" value="G19458.21:cds"/>
    <property type="gene ID" value="G19458"/>
</dbReference>
<dbReference type="GO" id="GO:0000149">
    <property type="term" value="F:SNARE binding"/>
    <property type="evidence" value="ECO:0007669"/>
    <property type="project" value="TreeGrafter"/>
</dbReference>
<evidence type="ECO:0000313" key="3">
    <source>
        <dbReference type="EnsemblMetazoa" id="G19458.21:cds"/>
    </source>
</evidence>
<dbReference type="GO" id="GO:0048791">
    <property type="term" value="P:calcium ion-regulated exocytosis of neurotransmitter"/>
    <property type="evidence" value="ECO:0007669"/>
    <property type="project" value="TreeGrafter"/>
</dbReference>
<dbReference type="InterPro" id="IPR041249">
    <property type="entry name" value="HEPN_DZIP3"/>
</dbReference>
<keyword evidence="4" id="KW-1185">Reference proteome</keyword>
<dbReference type="GO" id="GO:0005886">
    <property type="term" value="C:plasma membrane"/>
    <property type="evidence" value="ECO:0007669"/>
    <property type="project" value="TreeGrafter"/>
</dbReference>
<dbReference type="AlphaFoldDB" id="A0A8W8JHR2"/>
<dbReference type="GO" id="GO:0098793">
    <property type="term" value="C:presynapse"/>
    <property type="evidence" value="ECO:0007669"/>
    <property type="project" value="GOC"/>
</dbReference>
<accession>A0A8W8JHR2</accession>
<dbReference type="Proteomes" id="UP000005408">
    <property type="component" value="Unassembled WGS sequence"/>
</dbReference>
<dbReference type="InterPro" id="IPR000008">
    <property type="entry name" value="C2_dom"/>
</dbReference>
<dbReference type="GO" id="GO:0005544">
    <property type="term" value="F:calcium-dependent phospholipid binding"/>
    <property type="evidence" value="ECO:0007669"/>
    <property type="project" value="TreeGrafter"/>
</dbReference>